<dbReference type="Proteomes" id="UP000635565">
    <property type="component" value="Unassembled WGS sequence"/>
</dbReference>
<gene>
    <name evidence="3" type="ORF">KSZ_12030</name>
</gene>
<organism evidence="3 4">
    <name type="scientific">Dictyobacter formicarum</name>
    <dbReference type="NCBI Taxonomy" id="2778368"/>
    <lineage>
        <taxon>Bacteria</taxon>
        <taxon>Bacillati</taxon>
        <taxon>Chloroflexota</taxon>
        <taxon>Ktedonobacteria</taxon>
        <taxon>Ktedonobacterales</taxon>
        <taxon>Dictyobacteraceae</taxon>
        <taxon>Dictyobacter</taxon>
    </lineage>
</organism>
<keyword evidence="1" id="KW-0175">Coiled coil</keyword>
<dbReference type="Pfam" id="PF13699">
    <property type="entry name" value="eCIS_core"/>
    <property type="match status" value="1"/>
</dbReference>
<evidence type="ECO:0000313" key="3">
    <source>
        <dbReference type="EMBL" id="GHO83197.1"/>
    </source>
</evidence>
<proteinExistence type="predicted"/>
<evidence type="ECO:0000256" key="1">
    <source>
        <dbReference type="SAM" id="Coils"/>
    </source>
</evidence>
<evidence type="ECO:0000313" key="4">
    <source>
        <dbReference type="Proteomes" id="UP000635565"/>
    </source>
</evidence>
<dbReference type="InterPro" id="IPR025295">
    <property type="entry name" value="eCIS_core_dom"/>
</dbReference>
<reference evidence="3 4" key="1">
    <citation type="journal article" date="2021" name="Int. J. Syst. Evol. Microbiol.">
        <title>Reticulibacter mediterranei gen. nov., sp. nov., within the new family Reticulibacteraceae fam. nov., and Ktedonospora formicarum gen. nov., sp. nov., Ktedonobacter robiniae sp. nov., Dictyobacter formicarum sp. nov. and Dictyobacter arantiisoli sp. nov., belonging to the class Ktedonobacteria.</title>
        <authorList>
            <person name="Yabe S."/>
            <person name="Zheng Y."/>
            <person name="Wang C.M."/>
            <person name="Sakai Y."/>
            <person name="Abe K."/>
            <person name="Yokota A."/>
            <person name="Donadio S."/>
            <person name="Cavaletti L."/>
            <person name="Monciardini P."/>
        </authorList>
    </citation>
    <scope>NUCLEOTIDE SEQUENCE [LARGE SCALE GENOMIC DNA]</scope>
    <source>
        <strain evidence="3 4">SOSP1-9</strain>
    </source>
</reference>
<sequence length="326" mass="36677">MSSNDGYREMAGEQKNITSEAGTRAFQMLPFPTLGERLAHEARRIVSRRIPTFLWLQPLATAMERVTTLPVPAQEHFQRIEVLPNYNNHPSQWPPNQVRSQQQPQELTPHGFMEGQPLAPHLRQQLQNFVGHGTESVRIHNDEVAHDFAQAQGADAVTVGQHIFFRQDRFRPQEIKGFALLAHEALHVVRFMQPDSSWRRTTQAGIQEEEQEAATLENNALAARRNPSSVATSPPLSARPPLQAQRSGLFRQAPGFTPQHMARPATMAPSGFTTIDPMPHPMRASTDRSLEQGTMSTPTTPDVDELKRALYRDLMRQIKADLERGG</sequence>
<name>A0ABQ3VBC6_9CHLR</name>
<feature type="coiled-coil region" evidence="1">
    <location>
        <begin position="199"/>
        <end position="226"/>
    </location>
</feature>
<dbReference type="EMBL" id="BNJJ01000003">
    <property type="protein sequence ID" value="GHO83197.1"/>
    <property type="molecule type" value="Genomic_DNA"/>
</dbReference>
<comment type="caution">
    <text evidence="3">The sequence shown here is derived from an EMBL/GenBank/DDBJ whole genome shotgun (WGS) entry which is preliminary data.</text>
</comment>
<protein>
    <recommendedName>
        <fullName evidence="2">eCIS core domain-containing protein</fullName>
    </recommendedName>
</protein>
<evidence type="ECO:0000259" key="2">
    <source>
        <dbReference type="Pfam" id="PF13699"/>
    </source>
</evidence>
<accession>A0ABQ3VBC6</accession>
<dbReference type="RefSeq" id="WP_201360882.1">
    <property type="nucleotide sequence ID" value="NZ_BNJJ01000003.1"/>
</dbReference>
<keyword evidence="4" id="KW-1185">Reference proteome</keyword>
<feature type="domain" description="eCIS core" evidence="2">
    <location>
        <begin position="117"/>
        <end position="190"/>
    </location>
</feature>